<dbReference type="eggNOG" id="COG0637">
    <property type="taxonomic scope" value="Bacteria"/>
</dbReference>
<dbReference type="InterPro" id="IPR006439">
    <property type="entry name" value="HAD-SF_hydro_IA"/>
</dbReference>
<evidence type="ECO:0000313" key="2">
    <source>
        <dbReference type="Proteomes" id="UP000179145"/>
    </source>
</evidence>
<dbReference type="InterPro" id="IPR036412">
    <property type="entry name" value="HAD-like_sf"/>
</dbReference>
<organism evidence="1 2">
    <name type="scientific">Kozakia baliensis</name>
    <dbReference type="NCBI Taxonomy" id="153496"/>
    <lineage>
        <taxon>Bacteria</taxon>
        <taxon>Pseudomonadati</taxon>
        <taxon>Pseudomonadota</taxon>
        <taxon>Alphaproteobacteria</taxon>
        <taxon>Acetobacterales</taxon>
        <taxon>Acetobacteraceae</taxon>
        <taxon>Kozakia</taxon>
    </lineage>
</organism>
<dbReference type="KEGG" id="kba:A0U89_08710"/>
<proteinExistence type="predicted"/>
<dbReference type="SFLD" id="SFLDS00003">
    <property type="entry name" value="Haloacid_Dehalogenase"/>
    <property type="match status" value="1"/>
</dbReference>
<dbReference type="PANTHER" id="PTHR18901:SF38">
    <property type="entry name" value="PSEUDOURIDINE-5'-PHOSPHATASE"/>
    <property type="match status" value="1"/>
</dbReference>
<accession>A0A1D8UUN1</accession>
<dbReference type="Pfam" id="PF13419">
    <property type="entry name" value="HAD_2"/>
    <property type="match status" value="1"/>
</dbReference>
<name>A0A1D8UUN1_9PROT</name>
<dbReference type="SFLD" id="SFLDG01129">
    <property type="entry name" value="C1.5:_HAD__Beta-PGM__Phosphata"/>
    <property type="match status" value="1"/>
</dbReference>
<dbReference type="Gene3D" id="3.40.50.1000">
    <property type="entry name" value="HAD superfamily/HAD-like"/>
    <property type="match status" value="1"/>
</dbReference>
<dbReference type="NCBIfam" id="TIGR01509">
    <property type="entry name" value="HAD-SF-IA-v3"/>
    <property type="match status" value="1"/>
</dbReference>
<dbReference type="InterPro" id="IPR023198">
    <property type="entry name" value="PGP-like_dom2"/>
</dbReference>
<dbReference type="RefSeq" id="WP_070402858.1">
    <property type="nucleotide sequence ID" value="NZ_BJVW01000006.1"/>
</dbReference>
<dbReference type="InterPro" id="IPR023214">
    <property type="entry name" value="HAD_sf"/>
</dbReference>
<dbReference type="Proteomes" id="UP000179145">
    <property type="component" value="Chromosome"/>
</dbReference>
<dbReference type="AlphaFoldDB" id="A0A1D8UUN1"/>
<dbReference type="PANTHER" id="PTHR18901">
    <property type="entry name" value="2-DEOXYGLUCOSE-6-PHOSPHATE PHOSPHATASE 2"/>
    <property type="match status" value="1"/>
</dbReference>
<keyword evidence="2" id="KW-1185">Reference proteome</keyword>
<evidence type="ECO:0000313" key="1">
    <source>
        <dbReference type="EMBL" id="AOX17207.1"/>
    </source>
</evidence>
<dbReference type="CDD" id="cd07505">
    <property type="entry name" value="HAD_BPGM-like"/>
    <property type="match status" value="1"/>
</dbReference>
<dbReference type="Gene3D" id="1.10.150.240">
    <property type="entry name" value="Putative phosphatase, domain 2"/>
    <property type="match status" value="1"/>
</dbReference>
<dbReference type="SUPFAM" id="SSF56784">
    <property type="entry name" value="HAD-like"/>
    <property type="match status" value="1"/>
</dbReference>
<dbReference type="InterPro" id="IPR041492">
    <property type="entry name" value="HAD_2"/>
</dbReference>
<gene>
    <name evidence="1" type="ORF">A0U89_08710</name>
</gene>
<protein>
    <submittedName>
        <fullName evidence="1">Phosphatase</fullName>
    </submittedName>
</protein>
<dbReference type="EMBL" id="CP014674">
    <property type="protein sequence ID" value="AOX17207.1"/>
    <property type="molecule type" value="Genomic_DNA"/>
</dbReference>
<reference evidence="1 2" key="1">
    <citation type="journal article" date="2016" name="Microb. Cell Fact.">
        <title>Dissection of exopolysaccharide biosynthesis in Kozakia baliensis.</title>
        <authorList>
            <person name="Brandt J.U."/>
            <person name="Jakob F."/>
            <person name="Behr J."/>
            <person name="Geissler A.J."/>
            <person name="Vogel R.F."/>
        </authorList>
    </citation>
    <scope>NUCLEOTIDE SEQUENCE [LARGE SCALE GENOMIC DNA]</scope>
    <source>
        <strain evidence="1 2">DSM 14400</strain>
    </source>
</reference>
<sequence length="236" mass="26165">MPSETIPAHLLSEKSAPIHGVVFDMDGLLLDSETLAMEALVDAARDLNYDMPLSFCRRMIGVPADGCRKLVQESYGKDFPLNDFFERQEVHLRNYVDTGRLVLKTGVTPLLDLLDKMQLPRAIATSSSRYRTMHHLKLVGLDQRFDAIVTRDDVTQGKPNPEPYLTAAKKIGVEPDYCLALEDSHSGARAAHAAGIRVIVVPDLLDPTDEIRGKALAIVKDLNVVISYLEHHLKAV</sequence>